<evidence type="ECO:0000256" key="7">
    <source>
        <dbReference type="RuleBase" id="RU003376"/>
    </source>
</evidence>
<keyword evidence="5 8" id="KW-1133">Transmembrane helix</keyword>
<evidence type="ECO:0000256" key="5">
    <source>
        <dbReference type="ARBA" id="ARBA00022989"/>
    </source>
</evidence>
<evidence type="ECO:0000256" key="1">
    <source>
        <dbReference type="ARBA" id="ARBA00004651"/>
    </source>
</evidence>
<keyword evidence="11" id="KW-1185">Reference proteome</keyword>
<feature type="domain" description="Heme-copper oxidase subunit III family profile" evidence="9">
    <location>
        <begin position="1"/>
        <end position="197"/>
    </location>
</feature>
<accession>A0ABQ1S737</accession>
<evidence type="ECO:0000256" key="8">
    <source>
        <dbReference type="SAM" id="Phobius"/>
    </source>
</evidence>
<keyword evidence="3" id="KW-1003">Cell membrane</keyword>
<feature type="transmembrane region" description="Helical" evidence="8">
    <location>
        <begin position="62"/>
        <end position="83"/>
    </location>
</feature>
<dbReference type="Gene3D" id="1.20.120.80">
    <property type="entry name" value="Cytochrome c oxidase, subunit III, four-helix bundle"/>
    <property type="match status" value="1"/>
</dbReference>
<organism evidence="10 11">
    <name type="scientific">Tsuneonella deserti</name>
    <dbReference type="NCBI Taxonomy" id="2035528"/>
    <lineage>
        <taxon>Bacteria</taxon>
        <taxon>Pseudomonadati</taxon>
        <taxon>Pseudomonadota</taxon>
        <taxon>Alphaproteobacteria</taxon>
        <taxon>Sphingomonadales</taxon>
        <taxon>Erythrobacteraceae</taxon>
        <taxon>Tsuneonella</taxon>
    </lineage>
</organism>
<keyword evidence="4 7" id="KW-0812">Transmembrane</keyword>
<dbReference type="InterPro" id="IPR024791">
    <property type="entry name" value="Cyt_c/ubiquinol_Oxase_su3"/>
</dbReference>
<dbReference type="Pfam" id="PF00510">
    <property type="entry name" value="COX3"/>
    <property type="match status" value="1"/>
</dbReference>
<comment type="similarity">
    <text evidence="2 7">Belongs to the cytochrome c oxidase subunit 3 family.</text>
</comment>
<reference evidence="11" key="1">
    <citation type="journal article" date="2019" name="Int. J. Syst. Evol. Microbiol.">
        <title>The Global Catalogue of Microorganisms (GCM) 10K type strain sequencing project: providing services to taxonomists for standard genome sequencing and annotation.</title>
        <authorList>
            <consortium name="The Broad Institute Genomics Platform"/>
            <consortium name="The Broad Institute Genome Sequencing Center for Infectious Disease"/>
            <person name="Wu L."/>
            <person name="Ma J."/>
        </authorList>
    </citation>
    <scope>NUCLEOTIDE SEQUENCE [LARGE SCALE GENOMIC DNA]</scope>
    <source>
        <strain evidence="11">CGMCC 1.15959</strain>
    </source>
</reference>
<gene>
    <name evidence="10" type="ORF">GCM10011515_09020</name>
</gene>
<sequence length="199" mass="21692">MTEARTLDQTLPVHGRGQVGTAWWGMLCLFATEGILFGYLIFSYAYLGSQGYSDWPPSGPPALRLAIPATILLVGSSFVLEWARRNANRGNAGRGRIGLGITIAMGAGFMALSLKEWADKPFALADSSYSSIYFLLTGTHLAHVALGLAALIVLFAWSIAGRVGGGHEQHRALATLYWHFVDVVWLFVFLTIYVSPRMV</sequence>
<comment type="caution">
    <text evidence="10">The sequence shown here is derived from an EMBL/GenBank/DDBJ whole genome shotgun (WGS) entry which is preliminary data.</text>
</comment>
<feature type="transmembrane region" description="Helical" evidence="8">
    <location>
        <begin position="95"/>
        <end position="112"/>
    </location>
</feature>
<evidence type="ECO:0000256" key="2">
    <source>
        <dbReference type="ARBA" id="ARBA00010581"/>
    </source>
</evidence>
<feature type="transmembrane region" description="Helical" evidence="8">
    <location>
        <begin position="132"/>
        <end position="160"/>
    </location>
</feature>
<evidence type="ECO:0000256" key="3">
    <source>
        <dbReference type="ARBA" id="ARBA00022475"/>
    </source>
</evidence>
<evidence type="ECO:0000313" key="10">
    <source>
        <dbReference type="EMBL" id="GGD91545.1"/>
    </source>
</evidence>
<dbReference type="InterPro" id="IPR000298">
    <property type="entry name" value="Cyt_c_oxidase-like_su3"/>
</dbReference>
<protein>
    <recommendedName>
        <fullName evidence="9">Heme-copper oxidase subunit III family profile domain-containing protein</fullName>
    </recommendedName>
</protein>
<feature type="transmembrane region" description="Helical" evidence="8">
    <location>
        <begin position="172"/>
        <end position="194"/>
    </location>
</feature>
<comment type="subcellular location">
    <subcellularLocation>
        <location evidence="1 7">Cell membrane</location>
        <topology evidence="1 7">Multi-pass membrane protein</topology>
    </subcellularLocation>
</comment>
<feature type="transmembrane region" description="Helical" evidence="8">
    <location>
        <begin position="21"/>
        <end position="42"/>
    </location>
</feature>
<evidence type="ECO:0000259" key="9">
    <source>
        <dbReference type="PROSITE" id="PS50253"/>
    </source>
</evidence>
<dbReference type="CDD" id="cd00386">
    <property type="entry name" value="Heme_Cu_Oxidase_III_like"/>
    <property type="match status" value="1"/>
</dbReference>
<dbReference type="EMBL" id="BMKL01000001">
    <property type="protein sequence ID" value="GGD91545.1"/>
    <property type="molecule type" value="Genomic_DNA"/>
</dbReference>
<evidence type="ECO:0000256" key="4">
    <source>
        <dbReference type="ARBA" id="ARBA00022692"/>
    </source>
</evidence>
<dbReference type="PROSITE" id="PS50253">
    <property type="entry name" value="COX3"/>
    <property type="match status" value="1"/>
</dbReference>
<dbReference type="PANTHER" id="PTHR11403">
    <property type="entry name" value="CYTOCHROME C OXIDASE SUBUNIT III"/>
    <property type="match status" value="1"/>
</dbReference>
<proteinExistence type="inferred from homology"/>
<dbReference type="InterPro" id="IPR035973">
    <property type="entry name" value="Cyt_c_oxidase_su3-like_sf"/>
</dbReference>
<dbReference type="SUPFAM" id="SSF81452">
    <property type="entry name" value="Cytochrome c oxidase subunit III-like"/>
    <property type="match status" value="1"/>
</dbReference>
<keyword evidence="6 8" id="KW-0472">Membrane</keyword>
<evidence type="ECO:0000313" key="11">
    <source>
        <dbReference type="Proteomes" id="UP000619041"/>
    </source>
</evidence>
<dbReference type="Proteomes" id="UP000619041">
    <property type="component" value="Unassembled WGS sequence"/>
</dbReference>
<evidence type="ECO:0000256" key="6">
    <source>
        <dbReference type="ARBA" id="ARBA00023136"/>
    </source>
</evidence>
<name>A0ABQ1S737_9SPHN</name>
<dbReference type="InterPro" id="IPR013833">
    <property type="entry name" value="Cyt_c_oxidase_su3_a-hlx"/>
</dbReference>
<dbReference type="PANTHER" id="PTHR11403:SF2">
    <property type="entry name" value="CYTOCHROME BO(3) UBIQUINOL OXIDASE SUBUNIT 3"/>
    <property type="match status" value="1"/>
</dbReference>
<dbReference type="RefSeq" id="WP_188644042.1">
    <property type="nucleotide sequence ID" value="NZ_BMKL01000001.1"/>
</dbReference>